<evidence type="ECO:0000313" key="2">
    <source>
        <dbReference type="Proteomes" id="UP000796880"/>
    </source>
</evidence>
<dbReference type="Proteomes" id="UP000796880">
    <property type="component" value="Unassembled WGS sequence"/>
</dbReference>
<name>A0A8K0MLP6_9ROSA</name>
<comment type="caution">
    <text evidence="1">The sequence shown here is derived from an EMBL/GenBank/DDBJ whole genome shotgun (WGS) entry which is preliminary data.</text>
</comment>
<reference evidence="1" key="1">
    <citation type="submission" date="2020-03" db="EMBL/GenBank/DDBJ databases">
        <title>A high-quality chromosome-level genome assembly of a woody plant with both climbing and erect habits, Rhamnella rubrinervis.</title>
        <authorList>
            <person name="Lu Z."/>
            <person name="Yang Y."/>
            <person name="Zhu X."/>
            <person name="Sun Y."/>
        </authorList>
    </citation>
    <scope>NUCLEOTIDE SEQUENCE</scope>
    <source>
        <strain evidence="1">BYM</strain>
        <tissue evidence="1">Leaf</tissue>
    </source>
</reference>
<evidence type="ECO:0000313" key="1">
    <source>
        <dbReference type="EMBL" id="KAF3450649.1"/>
    </source>
</evidence>
<dbReference type="AlphaFoldDB" id="A0A8K0MLP6"/>
<keyword evidence="2" id="KW-1185">Reference proteome</keyword>
<gene>
    <name evidence="1" type="ORF">FNV43_RR06738</name>
</gene>
<dbReference type="EMBL" id="VOIH02000003">
    <property type="protein sequence ID" value="KAF3450649.1"/>
    <property type="molecule type" value="Genomic_DNA"/>
</dbReference>
<organism evidence="1 2">
    <name type="scientific">Rhamnella rubrinervis</name>
    <dbReference type="NCBI Taxonomy" id="2594499"/>
    <lineage>
        <taxon>Eukaryota</taxon>
        <taxon>Viridiplantae</taxon>
        <taxon>Streptophyta</taxon>
        <taxon>Embryophyta</taxon>
        <taxon>Tracheophyta</taxon>
        <taxon>Spermatophyta</taxon>
        <taxon>Magnoliopsida</taxon>
        <taxon>eudicotyledons</taxon>
        <taxon>Gunneridae</taxon>
        <taxon>Pentapetalae</taxon>
        <taxon>rosids</taxon>
        <taxon>fabids</taxon>
        <taxon>Rosales</taxon>
        <taxon>Rhamnaceae</taxon>
        <taxon>rhamnoid group</taxon>
        <taxon>Rhamneae</taxon>
        <taxon>Rhamnella</taxon>
    </lineage>
</organism>
<protein>
    <submittedName>
        <fullName evidence="1">Uncharacterized protein</fullName>
    </submittedName>
</protein>
<accession>A0A8K0MLP6</accession>
<sequence>MDSSLVIHNNGMRVKGCFGCLIPLSWHALLSNLFACNRCPDMKNAIFDPNWLHFTFHDRSIDVAFFGIMLHVLLEHFPRAHLSTPIRLFHSIVGNHSACTNLPSSLIHLTIWKLLCSSGGMTSLTSSKTLTMSLISTQSVRRLSYRAAMCLIPFKLLLKLNGGESFGVGLGFDMVGIMHASLHDAHQL</sequence>
<proteinExistence type="predicted"/>